<dbReference type="GO" id="GO:0006777">
    <property type="term" value="P:Mo-molybdopterin cofactor biosynthetic process"/>
    <property type="evidence" value="ECO:0007669"/>
    <property type="project" value="UniProtKB-UniRule"/>
</dbReference>
<sequence>MLSVEDAYRQVLATARPLPPETVPLLAATGRVLHQKVVADCDFPPYDRVTMDGVALRFAALEAGQLAFPIERTQLAGAPPEPLVNSQAAIEIMTGAALPPGTDTVIRYEDLSFSDNPTRQATVHVAPPRQGHNVHARATDQLAGALLLPPGQRLSPADIAVAAAVGAATLAVVRRPRLAVVSTGDEIVPVDQQPLPHQIRRSNAAMLQAALATDGALSEAFHFDDDLVSLKAGLPPLLADFDAVLLSGGVSKGKADFLPQALRESGVEQLFHGVAQRPGQPFWFGQQPGGAAVFAMPGNPVATFAAYYRYVRGWLRQCQGALPKAPIFAELAQALDFKPTLTYFIPVHLEPTADGRLLAHPVATSGSGDLAALLAADGLLELAPDLTHFAAGTAWPLYPYRTLE</sequence>
<comment type="similarity">
    <text evidence="3 6">Belongs to the MoeA family.</text>
</comment>
<dbReference type="InterPro" id="IPR036135">
    <property type="entry name" value="MoeA_linker/N_sf"/>
</dbReference>
<dbReference type="PANTHER" id="PTHR10192:SF5">
    <property type="entry name" value="GEPHYRIN"/>
    <property type="match status" value="1"/>
</dbReference>
<dbReference type="InterPro" id="IPR036688">
    <property type="entry name" value="MoeA_C_domain_IV_sf"/>
</dbReference>
<dbReference type="Gene3D" id="2.170.190.11">
    <property type="entry name" value="Molybdopterin biosynthesis moea protein, domain 3"/>
    <property type="match status" value="1"/>
</dbReference>
<evidence type="ECO:0000256" key="3">
    <source>
        <dbReference type="ARBA" id="ARBA00010763"/>
    </source>
</evidence>
<dbReference type="Pfam" id="PF03453">
    <property type="entry name" value="MoeA_N"/>
    <property type="match status" value="1"/>
</dbReference>
<organism evidence="8 9">
    <name type="scientific">Hymenobacter ginkgonis</name>
    <dbReference type="NCBI Taxonomy" id="2682976"/>
    <lineage>
        <taxon>Bacteria</taxon>
        <taxon>Pseudomonadati</taxon>
        <taxon>Bacteroidota</taxon>
        <taxon>Cytophagia</taxon>
        <taxon>Cytophagales</taxon>
        <taxon>Hymenobacteraceae</taxon>
        <taxon>Hymenobacter</taxon>
    </lineage>
</organism>
<dbReference type="InterPro" id="IPR005110">
    <property type="entry name" value="MoeA_linker/N"/>
</dbReference>
<keyword evidence="4 6" id="KW-0501">Molybdenum cofactor biosynthesis</keyword>
<dbReference type="InterPro" id="IPR038987">
    <property type="entry name" value="MoeA-like"/>
</dbReference>
<dbReference type="GO" id="GO:0046872">
    <property type="term" value="F:metal ion binding"/>
    <property type="evidence" value="ECO:0007669"/>
    <property type="project" value="UniProtKB-UniRule"/>
</dbReference>
<evidence type="ECO:0000256" key="4">
    <source>
        <dbReference type="ARBA" id="ARBA00023150"/>
    </source>
</evidence>
<proteinExistence type="inferred from homology"/>
<comment type="caution">
    <text evidence="8">The sequence shown here is derived from an EMBL/GenBank/DDBJ whole genome shotgun (WGS) entry which is preliminary data.</text>
</comment>
<dbReference type="Gene3D" id="3.40.980.10">
    <property type="entry name" value="MoaB/Mog-like domain"/>
    <property type="match status" value="1"/>
</dbReference>
<evidence type="ECO:0000256" key="1">
    <source>
        <dbReference type="ARBA" id="ARBA00002901"/>
    </source>
</evidence>
<comment type="cofactor">
    <cofactor evidence="6">
        <name>Mg(2+)</name>
        <dbReference type="ChEBI" id="CHEBI:18420"/>
    </cofactor>
</comment>
<dbReference type="SMART" id="SM00852">
    <property type="entry name" value="MoCF_biosynth"/>
    <property type="match status" value="1"/>
</dbReference>
<dbReference type="InterPro" id="IPR036425">
    <property type="entry name" value="MoaB/Mog-like_dom_sf"/>
</dbReference>
<dbReference type="InterPro" id="IPR001453">
    <property type="entry name" value="MoaB/Mog_dom"/>
</dbReference>
<reference evidence="8 9" key="1">
    <citation type="submission" date="2019-12" db="EMBL/GenBank/DDBJ databases">
        <title>Hymenobacter sp. HMF4947 Genome sequencing and assembly.</title>
        <authorList>
            <person name="Kang H."/>
            <person name="Cha I."/>
            <person name="Kim H."/>
            <person name="Joh K."/>
        </authorList>
    </citation>
    <scope>NUCLEOTIDE SEQUENCE [LARGE SCALE GENOMIC DNA]</scope>
    <source>
        <strain evidence="8 9">HMF4947</strain>
    </source>
</reference>
<evidence type="ECO:0000259" key="7">
    <source>
        <dbReference type="SMART" id="SM00852"/>
    </source>
</evidence>
<accession>A0A7K1THH8</accession>
<name>A0A7K1THH8_9BACT</name>
<dbReference type="GO" id="GO:0061599">
    <property type="term" value="F:molybdopterin molybdotransferase activity"/>
    <property type="evidence" value="ECO:0007669"/>
    <property type="project" value="UniProtKB-UniRule"/>
</dbReference>
<dbReference type="SUPFAM" id="SSF53218">
    <property type="entry name" value="Molybdenum cofactor biosynthesis proteins"/>
    <property type="match status" value="1"/>
</dbReference>
<dbReference type="EMBL" id="WQKZ01000004">
    <property type="protein sequence ID" value="MVN77854.1"/>
    <property type="molecule type" value="Genomic_DNA"/>
</dbReference>
<comment type="pathway">
    <text evidence="2 6">Cofactor biosynthesis; molybdopterin biosynthesis.</text>
</comment>
<evidence type="ECO:0000313" key="8">
    <source>
        <dbReference type="EMBL" id="MVN77854.1"/>
    </source>
</evidence>
<dbReference type="SUPFAM" id="SSF63882">
    <property type="entry name" value="MoeA N-terminal region -like"/>
    <property type="match status" value="1"/>
</dbReference>
<evidence type="ECO:0000313" key="9">
    <source>
        <dbReference type="Proteomes" id="UP000441336"/>
    </source>
</evidence>
<gene>
    <name evidence="8" type="ORF">GO988_16100</name>
</gene>
<keyword evidence="6 8" id="KW-0808">Transferase</keyword>
<dbReference type="Pfam" id="PF03454">
    <property type="entry name" value="MoeA_C"/>
    <property type="match status" value="1"/>
</dbReference>
<dbReference type="AlphaFoldDB" id="A0A7K1THH8"/>
<dbReference type="Pfam" id="PF00994">
    <property type="entry name" value="MoCF_biosynth"/>
    <property type="match status" value="1"/>
</dbReference>
<dbReference type="Gene3D" id="3.90.105.10">
    <property type="entry name" value="Molybdopterin biosynthesis moea protein, domain 2"/>
    <property type="match status" value="1"/>
</dbReference>
<dbReference type="SUPFAM" id="SSF63867">
    <property type="entry name" value="MoeA C-terminal domain-like"/>
    <property type="match status" value="1"/>
</dbReference>
<dbReference type="RefSeq" id="WP_157567405.1">
    <property type="nucleotide sequence ID" value="NZ_WQKZ01000004.1"/>
</dbReference>
<dbReference type="EC" id="2.10.1.1" evidence="6"/>
<dbReference type="CDD" id="cd00887">
    <property type="entry name" value="MoeA"/>
    <property type="match status" value="1"/>
</dbReference>
<dbReference type="InterPro" id="IPR005111">
    <property type="entry name" value="MoeA_C_domain_IV"/>
</dbReference>
<dbReference type="UniPathway" id="UPA00344"/>
<feature type="domain" description="MoaB/Mog" evidence="7">
    <location>
        <begin position="179"/>
        <end position="317"/>
    </location>
</feature>
<keyword evidence="9" id="KW-1185">Reference proteome</keyword>
<keyword evidence="6" id="KW-0479">Metal-binding</keyword>
<evidence type="ECO:0000256" key="5">
    <source>
        <dbReference type="ARBA" id="ARBA00047317"/>
    </source>
</evidence>
<dbReference type="Proteomes" id="UP000441336">
    <property type="component" value="Unassembled WGS sequence"/>
</dbReference>
<comment type="catalytic activity">
    <reaction evidence="5">
        <text>adenylyl-molybdopterin + molybdate = Mo-molybdopterin + AMP + H(+)</text>
        <dbReference type="Rhea" id="RHEA:35047"/>
        <dbReference type="ChEBI" id="CHEBI:15378"/>
        <dbReference type="ChEBI" id="CHEBI:36264"/>
        <dbReference type="ChEBI" id="CHEBI:62727"/>
        <dbReference type="ChEBI" id="CHEBI:71302"/>
        <dbReference type="ChEBI" id="CHEBI:456215"/>
        <dbReference type="EC" id="2.10.1.1"/>
    </reaction>
</comment>
<protein>
    <recommendedName>
        <fullName evidence="6">Molybdopterin molybdenumtransferase</fullName>
        <ecNumber evidence="6">2.10.1.1</ecNumber>
    </recommendedName>
</protein>
<comment type="function">
    <text evidence="1 6">Catalyzes the insertion of molybdate into adenylated molybdopterin with the concomitant release of AMP.</text>
</comment>
<evidence type="ECO:0000256" key="6">
    <source>
        <dbReference type="RuleBase" id="RU365090"/>
    </source>
</evidence>
<dbReference type="PANTHER" id="PTHR10192">
    <property type="entry name" value="MOLYBDOPTERIN BIOSYNTHESIS PROTEIN"/>
    <property type="match status" value="1"/>
</dbReference>
<evidence type="ECO:0000256" key="2">
    <source>
        <dbReference type="ARBA" id="ARBA00005046"/>
    </source>
</evidence>
<dbReference type="GO" id="GO:0005829">
    <property type="term" value="C:cytosol"/>
    <property type="evidence" value="ECO:0007669"/>
    <property type="project" value="TreeGrafter"/>
</dbReference>
<dbReference type="Gene3D" id="2.40.340.10">
    <property type="entry name" value="MoeA, C-terminal, domain IV"/>
    <property type="match status" value="1"/>
</dbReference>
<keyword evidence="6" id="KW-0500">Molybdenum</keyword>
<keyword evidence="6" id="KW-0460">Magnesium</keyword>